<dbReference type="SFLD" id="SFLDG01140">
    <property type="entry name" value="C2.B:_Phosphomannomutase_and_P"/>
    <property type="match status" value="1"/>
</dbReference>
<dbReference type="Proteomes" id="UP000295515">
    <property type="component" value="Unassembled WGS sequence"/>
</dbReference>
<dbReference type="PANTHER" id="PTHR10000">
    <property type="entry name" value="PHOSPHOSERINE PHOSPHATASE"/>
    <property type="match status" value="1"/>
</dbReference>
<dbReference type="Gene3D" id="3.40.50.1000">
    <property type="entry name" value="HAD superfamily/HAD-like"/>
    <property type="match status" value="1"/>
</dbReference>
<dbReference type="RefSeq" id="WP_066444272.1">
    <property type="nucleotide sequence ID" value="NZ_JANKBF010000016.1"/>
</dbReference>
<evidence type="ECO:0000313" key="2">
    <source>
        <dbReference type="Proteomes" id="UP000295515"/>
    </source>
</evidence>
<dbReference type="GO" id="GO:0005829">
    <property type="term" value="C:cytosol"/>
    <property type="evidence" value="ECO:0007669"/>
    <property type="project" value="TreeGrafter"/>
</dbReference>
<evidence type="ECO:0008006" key="3">
    <source>
        <dbReference type="Google" id="ProtNLM"/>
    </source>
</evidence>
<keyword evidence="2" id="KW-1185">Reference proteome</keyword>
<dbReference type="InterPro" id="IPR000150">
    <property type="entry name" value="Cof"/>
</dbReference>
<dbReference type="Gene3D" id="3.30.1240.10">
    <property type="match status" value="1"/>
</dbReference>
<dbReference type="AlphaFoldDB" id="A0A4R3YR75"/>
<dbReference type="PANTHER" id="PTHR10000:SF25">
    <property type="entry name" value="PHOSPHATASE YKRA-RELATED"/>
    <property type="match status" value="1"/>
</dbReference>
<dbReference type="Pfam" id="PF08282">
    <property type="entry name" value="Hydrolase_3"/>
    <property type="match status" value="1"/>
</dbReference>
<protein>
    <recommendedName>
        <fullName evidence="3">Cof subfamily protein (Haloacid dehalogenase superfamily)/HAD superfamily hydrolase (TIGR01484 family)</fullName>
    </recommendedName>
</protein>
<dbReference type="InterPro" id="IPR023214">
    <property type="entry name" value="HAD_sf"/>
</dbReference>
<reference evidence="1 2" key="1">
    <citation type="submission" date="2019-03" db="EMBL/GenBank/DDBJ databases">
        <title>Genomic Encyclopedia of Type Strains, Phase IV (KMG-IV): sequencing the most valuable type-strain genomes for metagenomic binning, comparative biology and taxonomic classification.</title>
        <authorList>
            <person name="Goeker M."/>
        </authorList>
    </citation>
    <scope>NUCLEOTIDE SEQUENCE [LARGE SCALE GENOMIC DNA]</scope>
    <source>
        <strain evidence="1 2">DSM 29487</strain>
    </source>
</reference>
<name>A0A4R3YR75_9FIRM</name>
<dbReference type="GeneID" id="98916091"/>
<sequence length="280" mass="31911">MGRKAIFLDVDGTLTLPNGQVSPKVEEAISKVRKNGHYVFLCTGRNKAGVRALMPIGFDGIICSAGGYIEMNGDKVYESSLSQEDLQLARDVFDQHHIMYNLEATHMTFQDEEMNKEFIKHRLTDERLNSEMIRLLNEQKDRFNIHSLEEYENNPQPIQKLCFMCDDIQKLEKPKEILSEKFNFIIHEIFSQDVINGEIIIKGTNKGNAVQFVTEKLGLSLEDTIGFGDSMNDYEMIKVCHHAVVMGNGVKELKQYASSICESVEDDGIYHELKRLGLLN</sequence>
<dbReference type="GO" id="GO:0000287">
    <property type="term" value="F:magnesium ion binding"/>
    <property type="evidence" value="ECO:0007669"/>
    <property type="project" value="TreeGrafter"/>
</dbReference>
<gene>
    <name evidence="1" type="ORF">EDD60_11857</name>
</gene>
<dbReference type="NCBIfam" id="TIGR00099">
    <property type="entry name" value="Cof-subfamily"/>
    <property type="match status" value="1"/>
</dbReference>
<dbReference type="SUPFAM" id="SSF56784">
    <property type="entry name" value="HAD-like"/>
    <property type="match status" value="1"/>
</dbReference>
<proteinExistence type="predicted"/>
<comment type="caution">
    <text evidence="1">The sequence shown here is derived from an EMBL/GenBank/DDBJ whole genome shotgun (WGS) entry which is preliminary data.</text>
</comment>
<evidence type="ECO:0000313" key="1">
    <source>
        <dbReference type="EMBL" id="TCV95337.1"/>
    </source>
</evidence>
<accession>A0A4R3YR75</accession>
<dbReference type="InterPro" id="IPR036412">
    <property type="entry name" value="HAD-like_sf"/>
</dbReference>
<organism evidence="1 2">
    <name type="scientific">Longibaculum muris</name>
    <dbReference type="NCBI Taxonomy" id="1796628"/>
    <lineage>
        <taxon>Bacteria</taxon>
        <taxon>Bacillati</taxon>
        <taxon>Bacillota</taxon>
        <taxon>Erysipelotrichia</taxon>
        <taxon>Erysipelotrichales</taxon>
        <taxon>Coprobacillaceae</taxon>
        <taxon>Longibaculum</taxon>
    </lineage>
</organism>
<dbReference type="GO" id="GO:0016791">
    <property type="term" value="F:phosphatase activity"/>
    <property type="evidence" value="ECO:0007669"/>
    <property type="project" value="TreeGrafter"/>
</dbReference>
<dbReference type="SFLD" id="SFLDS00003">
    <property type="entry name" value="Haloacid_Dehalogenase"/>
    <property type="match status" value="1"/>
</dbReference>
<dbReference type="InterPro" id="IPR006379">
    <property type="entry name" value="HAD-SF_hydro_IIB"/>
</dbReference>
<dbReference type="EMBL" id="SMCQ01000018">
    <property type="protein sequence ID" value="TCV95337.1"/>
    <property type="molecule type" value="Genomic_DNA"/>
</dbReference>
<dbReference type="NCBIfam" id="TIGR01484">
    <property type="entry name" value="HAD-SF-IIB"/>
    <property type="match status" value="1"/>
</dbReference>